<organism evidence="2 3">
    <name type="scientific">Sinobacterium caligoides</name>
    <dbReference type="NCBI Taxonomy" id="933926"/>
    <lineage>
        <taxon>Bacteria</taxon>
        <taxon>Pseudomonadati</taxon>
        <taxon>Pseudomonadota</taxon>
        <taxon>Gammaproteobacteria</taxon>
        <taxon>Cellvibrionales</taxon>
        <taxon>Spongiibacteraceae</taxon>
        <taxon>Sinobacterium</taxon>
    </lineage>
</organism>
<evidence type="ECO:0000259" key="1">
    <source>
        <dbReference type="PROSITE" id="PS51186"/>
    </source>
</evidence>
<keyword evidence="2" id="KW-0808">Transferase</keyword>
<comment type="caution">
    <text evidence="2">The sequence shown here is derived from an EMBL/GenBank/DDBJ whole genome shotgun (WGS) entry which is preliminary data.</text>
</comment>
<accession>A0A3N2E072</accession>
<dbReference type="GO" id="GO:0016747">
    <property type="term" value="F:acyltransferase activity, transferring groups other than amino-acyl groups"/>
    <property type="evidence" value="ECO:0007669"/>
    <property type="project" value="InterPro"/>
</dbReference>
<dbReference type="InterPro" id="IPR000182">
    <property type="entry name" value="GNAT_dom"/>
</dbReference>
<dbReference type="PANTHER" id="PTHR43792:SF1">
    <property type="entry name" value="N-ACETYLTRANSFERASE DOMAIN-CONTAINING PROTEIN"/>
    <property type="match status" value="1"/>
</dbReference>
<dbReference type="PANTHER" id="PTHR43792">
    <property type="entry name" value="GNAT FAMILY, PUTATIVE (AFU_ORTHOLOGUE AFUA_3G00765)-RELATED-RELATED"/>
    <property type="match status" value="1"/>
</dbReference>
<gene>
    <name evidence="2" type="ORF">EDC56_1034</name>
</gene>
<dbReference type="Gene3D" id="3.40.630.30">
    <property type="match status" value="1"/>
</dbReference>
<dbReference type="Proteomes" id="UP000275394">
    <property type="component" value="Unassembled WGS sequence"/>
</dbReference>
<dbReference type="EMBL" id="RKHR01000003">
    <property type="protein sequence ID" value="ROS05503.1"/>
    <property type="molecule type" value="Genomic_DNA"/>
</dbReference>
<evidence type="ECO:0000313" key="3">
    <source>
        <dbReference type="Proteomes" id="UP000275394"/>
    </source>
</evidence>
<dbReference type="AlphaFoldDB" id="A0A3N2E072"/>
<name>A0A3N2E072_9GAMM</name>
<keyword evidence="3" id="KW-1185">Reference proteome</keyword>
<dbReference type="SUPFAM" id="SSF55729">
    <property type="entry name" value="Acyl-CoA N-acyltransferases (Nat)"/>
    <property type="match status" value="1"/>
</dbReference>
<protein>
    <submittedName>
        <fullName evidence="2">Ribosomal-protein-alanine N-acetyltransferase</fullName>
    </submittedName>
</protein>
<sequence>MLDAFNSKEFPARLPLSRLNTESKVRSWIDDRIKDWDMGAGFVWSMEFKPTGIVIGQISLFLRESDYALAYWVNPESWSNGLATEACVSLIDQIKQAGYSSRLWAGSAEWNEASSLVLEKLNFRSIATSTHLLANGVEEKINEYALDL</sequence>
<dbReference type="InterPro" id="IPR016181">
    <property type="entry name" value="Acyl_CoA_acyltransferase"/>
</dbReference>
<reference evidence="2 3" key="1">
    <citation type="submission" date="2018-11" db="EMBL/GenBank/DDBJ databases">
        <title>Genomic Encyclopedia of Type Strains, Phase IV (KMG-IV): sequencing the most valuable type-strain genomes for metagenomic binning, comparative biology and taxonomic classification.</title>
        <authorList>
            <person name="Goeker M."/>
        </authorList>
    </citation>
    <scope>NUCLEOTIDE SEQUENCE [LARGE SCALE GENOMIC DNA]</scope>
    <source>
        <strain evidence="2 3">DSM 100316</strain>
    </source>
</reference>
<dbReference type="InterPro" id="IPR051531">
    <property type="entry name" value="N-acetyltransferase"/>
</dbReference>
<feature type="domain" description="N-acetyltransferase" evidence="1">
    <location>
        <begin position="1"/>
        <end position="148"/>
    </location>
</feature>
<proteinExistence type="predicted"/>
<evidence type="ECO:0000313" key="2">
    <source>
        <dbReference type="EMBL" id="ROS05503.1"/>
    </source>
</evidence>
<dbReference type="Pfam" id="PF13302">
    <property type="entry name" value="Acetyltransf_3"/>
    <property type="match status" value="1"/>
</dbReference>
<dbReference type="PROSITE" id="PS51186">
    <property type="entry name" value="GNAT"/>
    <property type="match status" value="1"/>
</dbReference>